<proteinExistence type="predicted"/>
<keyword evidence="1" id="KW-1133">Transmembrane helix</keyword>
<organism evidence="2 3">
    <name type="scientific">Aequorivita viscosa</name>
    <dbReference type="NCBI Taxonomy" id="797419"/>
    <lineage>
        <taxon>Bacteria</taxon>
        <taxon>Pseudomonadati</taxon>
        <taxon>Bacteroidota</taxon>
        <taxon>Flavobacteriia</taxon>
        <taxon>Flavobacteriales</taxon>
        <taxon>Flavobacteriaceae</taxon>
        <taxon>Aequorivita</taxon>
    </lineage>
</organism>
<dbReference type="AlphaFoldDB" id="A0A1M6M958"/>
<evidence type="ECO:0000313" key="2">
    <source>
        <dbReference type="EMBL" id="SHJ79900.1"/>
    </source>
</evidence>
<evidence type="ECO:0000313" key="3">
    <source>
        <dbReference type="Proteomes" id="UP000184172"/>
    </source>
</evidence>
<name>A0A1M6M958_9FLAO</name>
<dbReference type="Proteomes" id="UP000184172">
    <property type="component" value="Unassembled WGS sequence"/>
</dbReference>
<sequence length="65" mass="8035">MINKIYKVVEYLYLVMAVFFAYEAINNWSENPTRAYLFLAFVGVSIFMFFFRRNFRKKMEERNKK</sequence>
<dbReference type="STRING" id="797419.SAMN05216556_12317"/>
<dbReference type="EMBL" id="FQYV01000026">
    <property type="protein sequence ID" value="SHJ79900.1"/>
    <property type="molecule type" value="Genomic_DNA"/>
</dbReference>
<keyword evidence="1" id="KW-0472">Membrane</keyword>
<dbReference type="RefSeq" id="WP_177165892.1">
    <property type="nucleotide sequence ID" value="NZ_FNNS01000023.1"/>
</dbReference>
<feature type="transmembrane region" description="Helical" evidence="1">
    <location>
        <begin position="35"/>
        <end position="55"/>
    </location>
</feature>
<reference evidence="3" key="1">
    <citation type="submission" date="2016-11" db="EMBL/GenBank/DDBJ databases">
        <authorList>
            <person name="Varghese N."/>
            <person name="Submissions S."/>
        </authorList>
    </citation>
    <scope>NUCLEOTIDE SEQUENCE [LARGE SCALE GENOMIC DNA]</scope>
    <source>
        <strain evidence="3">DSM 26349</strain>
    </source>
</reference>
<protein>
    <submittedName>
        <fullName evidence="2">Uncharacterized protein</fullName>
    </submittedName>
</protein>
<evidence type="ECO:0000256" key="1">
    <source>
        <dbReference type="SAM" id="Phobius"/>
    </source>
</evidence>
<gene>
    <name evidence="2" type="ORF">SAMN04487908_12617</name>
</gene>
<keyword evidence="3" id="KW-1185">Reference proteome</keyword>
<keyword evidence="1" id="KW-0812">Transmembrane</keyword>
<accession>A0A1M6M958</accession>